<gene>
    <name evidence="2" type="ORF">AWL63_02080</name>
</gene>
<evidence type="ECO:0000313" key="3">
    <source>
        <dbReference type="Proteomes" id="UP000094256"/>
    </source>
</evidence>
<evidence type="ECO:0000256" key="1">
    <source>
        <dbReference type="SAM" id="SignalP"/>
    </source>
</evidence>
<proteinExistence type="predicted"/>
<dbReference type="AlphaFoldDB" id="A0A1B3Z688"/>
<dbReference type="Proteomes" id="UP000094256">
    <property type="component" value="Chromosome"/>
</dbReference>
<reference evidence="2 3" key="1">
    <citation type="submission" date="2016-01" db="EMBL/GenBank/DDBJ databases">
        <title>Complete genome and mega plasmid sequence of Sphingomonas panacis DCY99 elicits systemic resistance in rice to Xanthomonas oryzae.</title>
        <authorList>
            <person name="Kim Y.J."/>
            <person name="Yang D.C."/>
            <person name="Sing P."/>
        </authorList>
    </citation>
    <scope>NUCLEOTIDE SEQUENCE [LARGE SCALE GENOMIC DNA]</scope>
    <source>
        <strain evidence="2 3">DCY99</strain>
    </source>
</reference>
<dbReference type="KEGG" id="span:AWL63_02080"/>
<dbReference type="RefSeq" id="WP_069203529.1">
    <property type="nucleotide sequence ID" value="NZ_CP014168.1"/>
</dbReference>
<feature type="signal peptide" evidence="1">
    <location>
        <begin position="1"/>
        <end position="24"/>
    </location>
</feature>
<dbReference type="EMBL" id="CP014168">
    <property type="protein sequence ID" value="AOH82944.1"/>
    <property type="molecule type" value="Genomic_DNA"/>
</dbReference>
<accession>A0A1B3Z688</accession>
<feature type="chain" id="PRO_5008556081" evidence="1">
    <location>
        <begin position="25"/>
        <end position="169"/>
    </location>
</feature>
<keyword evidence="3" id="KW-1185">Reference proteome</keyword>
<organism evidence="2 3">
    <name type="scientific">Sphingomonas panacis</name>
    <dbReference type="NCBI Taxonomy" id="1560345"/>
    <lineage>
        <taxon>Bacteria</taxon>
        <taxon>Pseudomonadati</taxon>
        <taxon>Pseudomonadota</taxon>
        <taxon>Alphaproteobacteria</taxon>
        <taxon>Sphingomonadales</taxon>
        <taxon>Sphingomonadaceae</taxon>
        <taxon>Sphingomonas</taxon>
    </lineage>
</organism>
<evidence type="ECO:0000313" key="2">
    <source>
        <dbReference type="EMBL" id="AOH82944.1"/>
    </source>
</evidence>
<protein>
    <submittedName>
        <fullName evidence="2">Uncharacterized protein</fullName>
    </submittedName>
</protein>
<dbReference type="OrthoDB" id="2356897at2"/>
<keyword evidence="1" id="KW-0732">Signal</keyword>
<name>A0A1B3Z688_9SPHN</name>
<sequence>MSNYQTLRSFGQSVVVVLSIVVTAACSPPSTSDDTDIPSGTAKLFAKLKSMDGKSGTFEGIYQPLNEGAAFHFCTKDECPDVKQLYCNPEFSTQAASALHKIWSDHDGEKIYVIASGTIHTGAKTGRMEGYGHLNHDVCEIEISRVQQARIVKTTLVRSKRFPLLTTPP</sequence>